<dbReference type="Proteomes" id="UP000230750">
    <property type="component" value="Unassembled WGS sequence"/>
</dbReference>
<dbReference type="PROSITE" id="PS51269">
    <property type="entry name" value="COMM"/>
    <property type="match status" value="1"/>
</dbReference>
<dbReference type="Pfam" id="PF21672">
    <property type="entry name" value="COMM_HN"/>
    <property type="match status" value="1"/>
</dbReference>
<sequence>MALMFSETSSIKRAVEKINNVESPKYARILSRILQKIHLKDERPFSEEEEEKLQGVLDLDSPDITLILETTSFFVEQAAYHLAKPANLSQQLKNIGLSEEKVTLFETSWTAQAKDIVERLRKKTLIPNQLQDVNWRLNLQMAQADRSKMKSPNAMFEFVVSADDEGGRDKIQMEFSHEELFLLWPVSTGFIDVKELTCQIMQRRCPGEENNVSDLTMDYYQLIPYSEFNPSEMLPLHTMVNLQQAERVIETLLALELTGKILLGATYHCKDVNILDYTFGALECKIDSLERNSEEAQLILQQIASSGRDVYRSVNVEAIYKLTRRGEQERLNSLNLGNHKLLWHGMKAGHLLSTLKRGLVRSPSEVTSTGIMLGEGIRLSDTFSRGLQYCDAYQKTSKVKFMLLCEVSLGKEHIPEKPGDGLTEGLHHIKGEGSLYPDPRFDLRLPSGVVISMGKLIQGKSSLEFNEYVVQKDSQVRLRYLLQFNQEEH</sequence>
<dbReference type="EMBL" id="MRZV01000680">
    <property type="protein sequence ID" value="PIK45865.1"/>
    <property type="molecule type" value="Genomic_DNA"/>
</dbReference>
<dbReference type="Gene3D" id="1.20.142.10">
    <property type="entry name" value="Poly(ADP-ribose) polymerase, regulatory domain"/>
    <property type="match status" value="1"/>
</dbReference>
<dbReference type="Pfam" id="PF07258">
    <property type="entry name" value="COMM_domain"/>
    <property type="match status" value="1"/>
</dbReference>
<dbReference type="SUPFAM" id="SSF47587">
    <property type="entry name" value="Domain of poly(ADP-ribose) polymerase"/>
    <property type="match status" value="1"/>
</dbReference>
<dbReference type="SUPFAM" id="SSF56399">
    <property type="entry name" value="ADP-ribosylation"/>
    <property type="match status" value="1"/>
</dbReference>
<dbReference type="GO" id="GO:0003950">
    <property type="term" value="F:NAD+ poly-ADP-ribosyltransferase activity"/>
    <property type="evidence" value="ECO:0007669"/>
    <property type="project" value="UniProtKB-UniRule"/>
</dbReference>
<keyword evidence="1" id="KW-0328">Glycosyltransferase</keyword>
<evidence type="ECO:0000313" key="5">
    <source>
        <dbReference type="Proteomes" id="UP000230750"/>
    </source>
</evidence>
<name>A0A2G8KD23_STIJA</name>
<feature type="domain" description="COMM" evidence="3">
    <location>
        <begin position="129"/>
        <end position="198"/>
    </location>
</feature>
<accession>A0A2G8KD23</accession>
<organism evidence="4 5">
    <name type="scientific">Stichopus japonicus</name>
    <name type="common">Sea cucumber</name>
    <dbReference type="NCBI Taxonomy" id="307972"/>
    <lineage>
        <taxon>Eukaryota</taxon>
        <taxon>Metazoa</taxon>
        <taxon>Echinodermata</taxon>
        <taxon>Eleutherozoa</taxon>
        <taxon>Echinozoa</taxon>
        <taxon>Holothuroidea</taxon>
        <taxon>Aspidochirotacea</taxon>
        <taxon>Aspidochirotida</taxon>
        <taxon>Stichopodidae</taxon>
        <taxon>Apostichopus</taxon>
    </lineage>
</organism>
<dbReference type="AlphaFoldDB" id="A0A2G8KD23"/>
<dbReference type="OrthoDB" id="77522at2759"/>
<keyword evidence="1" id="KW-0520">NAD</keyword>
<evidence type="ECO:0000313" key="4">
    <source>
        <dbReference type="EMBL" id="PIK45865.1"/>
    </source>
</evidence>
<keyword evidence="1" id="KW-0808">Transferase</keyword>
<dbReference type="STRING" id="307972.A0A2G8KD23"/>
<dbReference type="EC" id="2.4.2.-" evidence="1"/>
<dbReference type="InterPro" id="IPR036616">
    <property type="entry name" value="Poly(ADP-ribose)pol_reg_dom_sf"/>
</dbReference>
<dbReference type="PROSITE" id="PS51059">
    <property type="entry name" value="PARP_CATALYTIC"/>
    <property type="match status" value="1"/>
</dbReference>
<dbReference type="InterPro" id="IPR037361">
    <property type="entry name" value="COMMD10"/>
</dbReference>
<comment type="caution">
    <text evidence="4">The sequence shown here is derived from an EMBL/GenBank/DDBJ whole genome shotgun (WGS) entry which is preliminary data.</text>
</comment>
<protein>
    <recommendedName>
        <fullName evidence="1">Poly [ADP-ribose] polymerase</fullName>
        <shortName evidence="1">PARP</shortName>
        <ecNumber evidence="1">2.4.2.-</ecNumber>
    </recommendedName>
</protein>
<dbReference type="Pfam" id="PF00644">
    <property type="entry name" value="PARP"/>
    <property type="match status" value="1"/>
</dbReference>
<dbReference type="InterPro" id="IPR017920">
    <property type="entry name" value="COMM"/>
</dbReference>
<proteinExistence type="predicted"/>
<evidence type="ECO:0000259" key="3">
    <source>
        <dbReference type="PROSITE" id="PS51269"/>
    </source>
</evidence>
<dbReference type="Gene3D" id="3.90.228.10">
    <property type="match status" value="1"/>
</dbReference>
<dbReference type="InterPro" id="IPR012317">
    <property type="entry name" value="Poly(ADP-ribose)pol_cat_dom"/>
</dbReference>
<dbReference type="PANTHER" id="PTHR12333:SF0">
    <property type="entry name" value="COMM DOMAIN-CONTAINING PROTEIN 10"/>
    <property type="match status" value="1"/>
</dbReference>
<gene>
    <name evidence="4" type="ORF">BSL78_17264</name>
</gene>
<dbReference type="PANTHER" id="PTHR12333">
    <property type="entry name" value="COMM DOMAIN CONTAINING PROTEIN 10"/>
    <property type="match status" value="1"/>
</dbReference>
<feature type="domain" description="PARP catalytic" evidence="2">
    <location>
        <begin position="273"/>
        <end position="489"/>
    </location>
</feature>
<evidence type="ECO:0000256" key="1">
    <source>
        <dbReference type="RuleBase" id="RU362114"/>
    </source>
</evidence>
<reference evidence="4 5" key="1">
    <citation type="journal article" date="2017" name="PLoS Biol.">
        <title>The sea cucumber genome provides insights into morphological evolution and visceral regeneration.</title>
        <authorList>
            <person name="Zhang X."/>
            <person name="Sun L."/>
            <person name="Yuan J."/>
            <person name="Sun Y."/>
            <person name="Gao Y."/>
            <person name="Zhang L."/>
            <person name="Li S."/>
            <person name="Dai H."/>
            <person name="Hamel J.F."/>
            <person name="Liu C."/>
            <person name="Yu Y."/>
            <person name="Liu S."/>
            <person name="Lin W."/>
            <person name="Guo K."/>
            <person name="Jin S."/>
            <person name="Xu P."/>
            <person name="Storey K.B."/>
            <person name="Huan P."/>
            <person name="Zhang T."/>
            <person name="Zhou Y."/>
            <person name="Zhang J."/>
            <person name="Lin C."/>
            <person name="Li X."/>
            <person name="Xing L."/>
            <person name="Huo D."/>
            <person name="Sun M."/>
            <person name="Wang L."/>
            <person name="Mercier A."/>
            <person name="Li F."/>
            <person name="Yang H."/>
            <person name="Xiang J."/>
        </authorList>
    </citation>
    <scope>NUCLEOTIDE SEQUENCE [LARGE SCALE GENOMIC DNA]</scope>
    <source>
        <strain evidence="4">Shaxun</strain>
        <tissue evidence="4">Muscle</tissue>
    </source>
</reference>
<evidence type="ECO:0000259" key="2">
    <source>
        <dbReference type="PROSITE" id="PS51059"/>
    </source>
</evidence>
<keyword evidence="5" id="KW-1185">Reference proteome</keyword>